<accession>A0A0K2USK7</accession>
<name>A0A0K2USK7_LEPSM</name>
<dbReference type="EMBL" id="HACA01023481">
    <property type="protein sequence ID" value="CDW40842.1"/>
    <property type="molecule type" value="Transcribed_RNA"/>
</dbReference>
<protein>
    <submittedName>
        <fullName evidence="1">Uncharacterized protein</fullName>
    </submittedName>
</protein>
<proteinExistence type="predicted"/>
<dbReference type="AlphaFoldDB" id="A0A0K2USK7"/>
<organism evidence="1">
    <name type="scientific">Lepeophtheirus salmonis</name>
    <name type="common">Salmon louse</name>
    <name type="synonym">Caligus salmonis</name>
    <dbReference type="NCBI Taxonomy" id="72036"/>
    <lineage>
        <taxon>Eukaryota</taxon>
        <taxon>Metazoa</taxon>
        <taxon>Ecdysozoa</taxon>
        <taxon>Arthropoda</taxon>
        <taxon>Crustacea</taxon>
        <taxon>Multicrustacea</taxon>
        <taxon>Hexanauplia</taxon>
        <taxon>Copepoda</taxon>
        <taxon>Siphonostomatoida</taxon>
        <taxon>Caligidae</taxon>
        <taxon>Lepeophtheirus</taxon>
    </lineage>
</organism>
<sequence>PCLKIWLIYQEHLPFIHSRPDSTPPRDAPAQCSTNDSIWKRYGGKGEVKTSSLILDAGR</sequence>
<feature type="non-terminal residue" evidence="1">
    <location>
        <position position="1"/>
    </location>
</feature>
<evidence type="ECO:0000313" key="1">
    <source>
        <dbReference type="EMBL" id="CDW40842.1"/>
    </source>
</evidence>
<reference evidence="1" key="1">
    <citation type="submission" date="2014-05" db="EMBL/GenBank/DDBJ databases">
        <authorList>
            <person name="Chronopoulou M."/>
        </authorList>
    </citation>
    <scope>NUCLEOTIDE SEQUENCE</scope>
    <source>
        <tissue evidence="1">Whole organism</tissue>
    </source>
</reference>